<accession>A0ABP5F416</accession>
<evidence type="ECO:0000313" key="3">
    <source>
        <dbReference type="Proteomes" id="UP001501585"/>
    </source>
</evidence>
<evidence type="ECO:0000256" key="1">
    <source>
        <dbReference type="SAM" id="MobiDB-lite"/>
    </source>
</evidence>
<evidence type="ECO:0000313" key="2">
    <source>
        <dbReference type="EMBL" id="GAA2016112.1"/>
    </source>
</evidence>
<name>A0ABP5F416_9ACTN</name>
<gene>
    <name evidence="2" type="ORF">GCM10009799_50350</name>
</gene>
<reference evidence="3" key="1">
    <citation type="journal article" date="2019" name="Int. J. Syst. Evol. Microbiol.">
        <title>The Global Catalogue of Microorganisms (GCM) 10K type strain sequencing project: providing services to taxonomists for standard genome sequencing and annotation.</title>
        <authorList>
            <consortium name="The Broad Institute Genomics Platform"/>
            <consortium name="The Broad Institute Genome Sequencing Center for Infectious Disease"/>
            <person name="Wu L."/>
            <person name="Ma J."/>
        </authorList>
    </citation>
    <scope>NUCLEOTIDE SEQUENCE [LARGE SCALE GENOMIC DNA]</scope>
    <source>
        <strain evidence="3">JCM 15313</strain>
    </source>
</reference>
<sequence length="134" mass="14163">MLDGVGGELAHDDQRAIEEVRAWRDAQSQRGLHKGARLAHLAFFTGKSAPGDDNGARAPHGPGSPGPGTPRAAVDDWGVRHHSSALDPVGVAGRGSPVNLREPRNIMPTPTISCNCFAEFSSGCAHPIRKDEVK</sequence>
<evidence type="ECO:0008006" key="4">
    <source>
        <dbReference type="Google" id="ProtNLM"/>
    </source>
</evidence>
<keyword evidence="3" id="KW-1185">Reference proteome</keyword>
<comment type="caution">
    <text evidence="2">The sequence shown here is derived from an EMBL/GenBank/DDBJ whole genome shotgun (WGS) entry which is preliminary data.</text>
</comment>
<dbReference type="Proteomes" id="UP001501585">
    <property type="component" value="Unassembled WGS sequence"/>
</dbReference>
<protein>
    <recommendedName>
        <fullName evidence="4">SWIM-type domain-containing protein</fullName>
    </recommendedName>
</protein>
<proteinExistence type="predicted"/>
<feature type="region of interest" description="Disordered" evidence="1">
    <location>
        <begin position="45"/>
        <end position="105"/>
    </location>
</feature>
<dbReference type="EMBL" id="BAAAPC010000032">
    <property type="protein sequence ID" value="GAA2016112.1"/>
    <property type="molecule type" value="Genomic_DNA"/>
</dbReference>
<organism evidence="2 3">
    <name type="scientific">Nocardiopsis rhodophaea</name>
    <dbReference type="NCBI Taxonomy" id="280238"/>
    <lineage>
        <taxon>Bacteria</taxon>
        <taxon>Bacillati</taxon>
        <taxon>Actinomycetota</taxon>
        <taxon>Actinomycetes</taxon>
        <taxon>Streptosporangiales</taxon>
        <taxon>Nocardiopsidaceae</taxon>
        <taxon>Nocardiopsis</taxon>
    </lineage>
</organism>